<dbReference type="Pfam" id="PF10604">
    <property type="entry name" value="Polyketide_cyc2"/>
    <property type="match status" value="1"/>
</dbReference>
<dbReference type="InterPro" id="IPR023393">
    <property type="entry name" value="START-like_dom_sf"/>
</dbReference>
<protein>
    <recommendedName>
        <fullName evidence="4">SRPBCC family protein</fullName>
    </recommendedName>
</protein>
<dbReference type="EMBL" id="PDZR01000002">
    <property type="protein sequence ID" value="PNG27232.1"/>
    <property type="molecule type" value="Genomic_DNA"/>
</dbReference>
<comment type="caution">
    <text evidence="2">The sequence shown here is derived from an EMBL/GenBank/DDBJ whole genome shotgun (WGS) entry which is preliminary data.</text>
</comment>
<dbReference type="AlphaFoldDB" id="A0A2J7TKD7"/>
<name>A0A2J7TKD7_METSI</name>
<dbReference type="PROSITE" id="PS51257">
    <property type="entry name" value="PROKAR_LIPOPROTEIN"/>
    <property type="match status" value="1"/>
</dbReference>
<feature type="signal peptide" evidence="1">
    <location>
        <begin position="1"/>
        <end position="19"/>
    </location>
</feature>
<evidence type="ECO:0000313" key="2">
    <source>
        <dbReference type="EMBL" id="PNG27232.1"/>
    </source>
</evidence>
<accession>A0A2J7TKD7</accession>
<dbReference type="SUPFAM" id="SSF55961">
    <property type="entry name" value="Bet v1-like"/>
    <property type="match status" value="1"/>
</dbReference>
<feature type="chain" id="PRO_5014360035" description="SRPBCC family protein" evidence="1">
    <location>
        <begin position="20"/>
        <end position="183"/>
    </location>
</feature>
<dbReference type="OrthoDB" id="1364128at2"/>
<evidence type="ECO:0000256" key="1">
    <source>
        <dbReference type="SAM" id="SignalP"/>
    </source>
</evidence>
<evidence type="ECO:0000313" key="3">
    <source>
        <dbReference type="Proteomes" id="UP000236286"/>
    </source>
</evidence>
<keyword evidence="1" id="KW-0732">Signal</keyword>
<proteinExistence type="predicted"/>
<evidence type="ECO:0008006" key="4">
    <source>
        <dbReference type="Google" id="ProtNLM"/>
    </source>
</evidence>
<dbReference type="CDD" id="cd07821">
    <property type="entry name" value="PYR_PYL_RCAR_like"/>
    <property type="match status" value="1"/>
</dbReference>
<dbReference type="PANTHER" id="PTHR39332">
    <property type="entry name" value="BLL4707 PROTEIN"/>
    <property type="match status" value="1"/>
</dbReference>
<dbReference type="Proteomes" id="UP000236286">
    <property type="component" value="Unassembled WGS sequence"/>
</dbReference>
<dbReference type="Gene3D" id="3.30.530.20">
    <property type="match status" value="1"/>
</dbReference>
<gene>
    <name evidence="2" type="ORF">CR492_03890</name>
</gene>
<dbReference type="InterPro" id="IPR019587">
    <property type="entry name" value="Polyketide_cyclase/dehydratase"/>
</dbReference>
<dbReference type="PANTHER" id="PTHR39332:SF7">
    <property type="entry name" value="SRPBCC FAMILY PROTEIN"/>
    <property type="match status" value="1"/>
</dbReference>
<reference evidence="2 3" key="1">
    <citation type="submission" date="2017-10" db="EMBL/GenBank/DDBJ databases">
        <title>Genome announcement of Methylocella silvestris TVC from permafrost.</title>
        <authorList>
            <person name="Wang J."/>
            <person name="Geng K."/>
            <person name="Ul-Haque F."/>
            <person name="Crombie A.T."/>
            <person name="Street L.E."/>
            <person name="Wookey P.A."/>
            <person name="Murrell J.C."/>
            <person name="Pratscher J."/>
        </authorList>
    </citation>
    <scope>NUCLEOTIDE SEQUENCE [LARGE SCALE GENOMIC DNA]</scope>
    <source>
        <strain evidence="2 3">TVC</strain>
    </source>
</reference>
<organism evidence="2 3">
    <name type="scientific">Methylocella silvestris</name>
    <dbReference type="NCBI Taxonomy" id="199596"/>
    <lineage>
        <taxon>Bacteria</taxon>
        <taxon>Pseudomonadati</taxon>
        <taxon>Pseudomonadota</taxon>
        <taxon>Alphaproteobacteria</taxon>
        <taxon>Hyphomicrobiales</taxon>
        <taxon>Beijerinckiaceae</taxon>
        <taxon>Methylocella</taxon>
    </lineage>
</organism>
<sequence>MARSLLTSALCGAALIACAAGAALAHGPTRQKVTESVEINAPPDKVWAVIGNFQDMSWHPAIQKTTGEGGNTPDVAKRQLDLGNGATIDEELYKYSAEDHSYSYRIDKVDVKVLPVNNYSSTLEVKAEDDGKKSLVEWHGAFYRGYPNNDPPPELSDEAAKTAVTGVYKAGLEALKKKLEATN</sequence>
<dbReference type="RefSeq" id="WP_102842430.1">
    <property type="nucleotide sequence ID" value="NZ_PDZR01000002.1"/>
</dbReference>